<sequence>MDVSLFRRNCRFFCHEYLCTMSIHSQMLTKEEECQKYVITEMVTTSVYSTVEPNVTTSSSLTTPQNGAMNSNGLGKSWIVMIVFGLLSTTIIICVSCVIYKCGGIRCATRWWTIGCRATYHCKETVADVRDENPEERKTGSVSESLVH</sequence>
<keyword evidence="4" id="KW-1185">Reference proteome</keyword>
<dbReference type="HOGENOM" id="CLU_1760525_0_0_1"/>
<dbReference type="EMBL" id="KB303505">
    <property type="protein sequence ID" value="ELU03048.1"/>
    <property type="molecule type" value="Genomic_DNA"/>
</dbReference>
<keyword evidence="1" id="KW-0472">Membrane</keyword>
<reference evidence="4" key="1">
    <citation type="submission" date="2012-12" db="EMBL/GenBank/DDBJ databases">
        <authorList>
            <person name="Hellsten U."/>
            <person name="Grimwood J."/>
            <person name="Chapman J.A."/>
            <person name="Shapiro H."/>
            <person name="Aerts A."/>
            <person name="Otillar R.P."/>
            <person name="Terry A.Y."/>
            <person name="Boore J.L."/>
            <person name="Simakov O."/>
            <person name="Marletaz F."/>
            <person name="Cho S.-J."/>
            <person name="Edsinger-Gonzales E."/>
            <person name="Havlak P."/>
            <person name="Kuo D.-H."/>
            <person name="Larsson T."/>
            <person name="Lv J."/>
            <person name="Arendt D."/>
            <person name="Savage R."/>
            <person name="Osoegawa K."/>
            <person name="de Jong P."/>
            <person name="Lindberg D.R."/>
            <person name="Seaver E.C."/>
            <person name="Weisblat D.A."/>
            <person name="Putnam N.H."/>
            <person name="Grigoriev I.V."/>
            <person name="Rokhsar D.S."/>
        </authorList>
    </citation>
    <scope>NUCLEOTIDE SEQUENCE</scope>
    <source>
        <strain evidence="4">I ESC-2004</strain>
    </source>
</reference>
<reference evidence="2 4" key="2">
    <citation type="journal article" date="2013" name="Nature">
        <title>Insights into bilaterian evolution from three spiralian genomes.</title>
        <authorList>
            <person name="Simakov O."/>
            <person name="Marletaz F."/>
            <person name="Cho S.J."/>
            <person name="Edsinger-Gonzales E."/>
            <person name="Havlak P."/>
            <person name="Hellsten U."/>
            <person name="Kuo D.H."/>
            <person name="Larsson T."/>
            <person name="Lv J."/>
            <person name="Arendt D."/>
            <person name="Savage R."/>
            <person name="Osoegawa K."/>
            <person name="de Jong P."/>
            <person name="Grimwood J."/>
            <person name="Chapman J.A."/>
            <person name="Shapiro H."/>
            <person name="Aerts A."/>
            <person name="Otillar R.P."/>
            <person name="Terry A.Y."/>
            <person name="Boore J.L."/>
            <person name="Grigoriev I.V."/>
            <person name="Lindberg D.R."/>
            <person name="Seaver E.C."/>
            <person name="Weisblat D.A."/>
            <person name="Putnam N.H."/>
            <person name="Rokhsar D.S."/>
        </authorList>
    </citation>
    <scope>NUCLEOTIDE SEQUENCE</scope>
    <source>
        <strain evidence="2 4">I ESC-2004</strain>
    </source>
</reference>
<dbReference type="Proteomes" id="UP000014760">
    <property type="component" value="Unassembled WGS sequence"/>
</dbReference>
<keyword evidence="1" id="KW-1133">Transmembrane helix</keyword>
<keyword evidence="1" id="KW-0812">Transmembrane</keyword>
<gene>
    <name evidence="2" type="ORF">CAPTEDRAFT_186778</name>
</gene>
<evidence type="ECO:0000313" key="3">
    <source>
        <dbReference type="EnsemblMetazoa" id="CapteP186778"/>
    </source>
</evidence>
<evidence type="ECO:0000256" key="1">
    <source>
        <dbReference type="SAM" id="Phobius"/>
    </source>
</evidence>
<reference evidence="3" key="3">
    <citation type="submission" date="2015-06" db="UniProtKB">
        <authorList>
            <consortium name="EnsemblMetazoa"/>
        </authorList>
    </citation>
    <scope>IDENTIFICATION</scope>
</reference>
<organism evidence="2">
    <name type="scientific">Capitella teleta</name>
    <name type="common">Polychaete worm</name>
    <dbReference type="NCBI Taxonomy" id="283909"/>
    <lineage>
        <taxon>Eukaryota</taxon>
        <taxon>Metazoa</taxon>
        <taxon>Spiralia</taxon>
        <taxon>Lophotrochozoa</taxon>
        <taxon>Annelida</taxon>
        <taxon>Polychaeta</taxon>
        <taxon>Sedentaria</taxon>
        <taxon>Scolecida</taxon>
        <taxon>Capitellidae</taxon>
        <taxon>Capitella</taxon>
    </lineage>
</organism>
<feature type="transmembrane region" description="Helical" evidence="1">
    <location>
        <begin position="78"/>
        <end position="100"/>
    </location>
</feature>
<accession>R7UGY1</accession>
<dbReference type="EnsemblMetazoa" id="CapteT186778">
    <property type="protein sequence ID" value="CapteP186778"/>
    <property type="gene ID" value="CapteG186778"/>
</dbReference>
<evidence type="ECO:0000313" key="2">
    <source>
        <dbReference type="EMBL" id="ELU03048.1"/>
    </source>
</evidence>
<name>R7UGY1_CAPTE</name>
<protein>
    <submittedName>
        <fullName evidence="2 3">Uncharacterized protein</fullName>
    </submittedName>
</protein>
<dbReference type="EMBL" id="AMQN01008587">
    <property type="status" value="NOT_ANNOTATED_CDS"/>
    <property type="molecule type" value="Genomic_DNA"/>
</dbReference>
<dbReference type="AlphaFoldDB" id="R7UGY1"/>
<evidence type="ECO:0000313" key="4">
    <source>
        <dbReference type="Proteomes" id="UP000014760"/>
    </source>
</evidence>
<proteinExistence type="predicted"/>